<feature type="domain" description="PglD N-terminal" evidence="3">
    <location>
        <begin position="2"/>
        <end position="80"/>
    </location>
</feature>
<evidence type="ECO:0000313" key="5">
    <source>
        <dbReference type="Proteomes" id="UP001589833"/>
    </source>
</evidence>
<dbReference type="EMBL" id="JBHLTR010000017">
    <property type="protein sequence ID" value="MFC0560067.1"/>
    <property type="molecule type" value="Genomic_DNA"/>
</dbReference>
<keyword evidence="5" id="KW-1185">Reference proteome</keyword>
<dbReference type="Pfam" id="PF17836">
    <property type="entry name" value="PglD_N"/>
    <property type="match status" value="1"/>
</dbReference>
<comment type="caution">
    <text evidence="4">The sequence shown here is derived from an EMBL/GenBank/DDBJ whole genome shotgun (WGS) entry which is preliminary data.</text>
</comment>
<name>A0ABV6NH25_9BACI</name>
<evidence type="ECO:0000313" key="4">
    <source>
        <dbReference type="EMBL" id="MFC0560067.1"/>
    </source>
</evidence>
<dbReference type="PROSITE" id="PS00101">
    <property type="entry name" value="HEXAPEP_TRANSFERASES"/>
    <property type="match status" value="1"/>
</dbReference>
<dbReference type="InterPro" id="IPR020019">
    <property type="entry name" value="AcTrfase_PglD-like"/>
</dbReference>
<dbReference type="Proteomes" id="UP001589833">
    <property type="component" value="Unassembled WGS sequence"/>
</dbReference>
<dbReference type="NCBIfam" id="TIGR03570">
    <property type="entry name" value="NeuD_NnaD"/>
    <property type="match status" value="1"/>
</dbReference>
<dbReference type="InterPro" id="IPR041561">
    <property type="entry name" value="PglD_N"/>
</dbReference>
<sequence length="215" mass="23174">MKVVIIGQGGHSKVIHDLVSSNQDMEVIGYLDDKYNNFNNIDGMYVGPIKSTKKLVEYFEDIKFVVGIGDNHIRKSIVQRMALPNEKYMTIVHPTACFSPSAQIGCGSVIMPNAVINASTRIGHHSIINTGSVIEHDNHIDNFVHISPNATLTGSVQIEEGVHVGAGATIIPNVRIGEWSIIGAGATVINHIPANCTAVGTPAKVKMKEGDRLVQ</sequence>
<dbReference type="InterPro" id="IPR050179">
    <property type="entry name" value="Trans_hexapeptide_repeat"/>
</dbReference>
<dbReference type="InterPro" id="IPR011004">
    <property type="entry name" value="Trimer_LpxA-like_sf"/>
</dbReference>
<dbReference type="InterPro" id="IPR018357">
    <property type="entry name" value="Hexapep_transf_CS"/>
</dbReference>
<keyword evidence="2" id="KW-0677">Repeat</keyword>
<reference evidence="4 5" key="1">
    <citation type="submission" date="2024-09" db="EMBL/GenBank/DDBJ databases">
        <authorList>
            <person name="Sun Q."/>
            <person name="Mori K."/>
        </authorList>
    </citation>
    <scope>NUCLEOTIDE SEQUENCE [LARGE SCALE GENOMIC DNA]</scope>
    <source>
        <strain evidence="4 5">NCAIM B.02301</strain>
    </source>
</reference>
<dbReference type="PANTHER" id="PTHR43300">
    <property type="entry name" value="ACETYLTRANSFERASE"/>
    <property type="match status" value="1"/>
</dbReference>
<evidence type="ECO:0000256" key="1">
    <source>
        <dbReference type="ARBA" id="ARBA00022679"/>
    </source>
</evidence>
<proteinExistence type="predicted"/>
<dbReference type="InterPro" id="IPR001451">
    <property type="entry name" value="Hexapep"/>
</dbReference>
<accession>A0ABV6NH25</accession>
<evidence type="ECO:0000259" key="3">
    <source>
        <dbReference type="Pfam" id="PF17836"/>
    </source>
</evidence>
<organism evidence="4 5">
    <name type="scientific">Halalkalibacter alkalisediminis</name>
    <dbReference type="NCBI Taxonomy" id="935616"/>
    <lineage>
        <taxon>Bacteria</taxon>
        <taxon>Bacillati</taxon>
        <taxon>Bacillota</taxon>
        <taxon>Bacilli</taxon>
        <taxon>Bacillales</taxon>
        <taxon>Bacillaceae</taxon>
        <taxon>Halalkalibacter</taxon>
    </lineage>
</organism>
<dbReference type="CDD" id="cd03360">
    <property type="entry name" value="LbH_AT_putative"/>
    <property type="match status" value="1"/>
</dbReference>
<dbReference type="SUPFAM" id="SSF51161">
    <property type="entry name" value="Trimeric LpxA-like enzymes"/>
    <property type="match status" value="1"/>
</dbReference>
<gene>
    <name evidence="4" type="ORF">ACFFH4_13525</name>
</gene>
<dbReference type="Gene3D" id="2.160.10.10">
    <property type="entry name" value="Hexapeptide repeat proteins"/>
    <property type="match status" value="1"/>
</dbReference>
<dbReference type="Pfam" id="PF00132">
    <property type="entry name" value="Hexapep"/>
    <property type="match status" value="2"/>
</dbReference>
<protein>
    <submittedName>
        <fullName evidence="4">Acetyltransferase</fullName>
    </submittedName>
</protein>
<evidence type="ECO:0000256" key="2">
    <source>
        <dbReference type="ARBA" id="ARBA00022737"/>
    </source>
</evidence>
<dbReference type="Gene3D" id="3.40.50.20">
    <property type="match status" value="1"/>
</dbReference>
<keyword evidence="1" id="KW-0808">Transferase</keyword>
<dbReference type="RefSeq" id="WP_273840535.1">
    <property type="nucleotide sequence ID" value="NZ_JAQQWT010000002.1"/>
</dbReference>
<dbReference type="PANTHER" id="PTHR43300:SF7">
    <property type="entry name" value="UDP-N-ACETYLBACILLOSAMINE N-ACETYLTRANSFERASE"/>
    <property type="match status" value="1"/>
</dbReference>